<dbReference type="InterPro" id="IPR006982">
    <property type="entry name" value="Glu_synth_centr_N"/>
</dbReference>
<dbReference type="FunFam" id="3.20.20.70:FF:000031">
    <property type="entry name" value="Glutamate synthase 1 [NADH]"/>
    <property type="match status" value="1"/>
</dbReference>
<comment type="cofactor">
    <cofactor evidence="1">
        <name>FMN</name>
        <dbReference type="ChEBI" id="CHEBI:58210"/>
    </cofactor>
</comment>
<evidence type="ECO:0000313" key="18">
    <source>
        <dbReference type="EMBL" id="OGG05134.1"/>
    </source>
</evidence>
<dbReference type="SUPFAM" id="SSF51395">
    <property type="entry name" value="FMN-linked oxidoreductases"/>
    <property type="match status" value="1"/>
</dbReference>
<dbReference type="Pfam" id="PF04898">
    <property type="entry name" value="Glu_syn_central"/>
    <property type="match status" value="1"/>
</dbReference>
<dbReference type="NCBIfam" id="NF008730">
    <property type="entry name" value="PRK11750.1"/>
    <property type="match status" value="1"/>
</dbReference>
<name>A0A1F5YYH9_9BACT</name>
<dbReference type="Gene3D" id="2.160.20.60">
    <property type="entry name" value="Glutamate synthase, alpha subunit, C-terminal domain"/>
    <property type="match status" value="1"/>
</dbReference>
<evidence type="ECO:0000256" key="15">
    <source>
        <dbReference type="ARBA" id="ARBA00023291"/>
    </source>
</evidence>
<dbReference type="FunFam" id="2.160.20.60:FF:000001">
    <property type="entry name" value="Glutamate synthase, large subunit"/>
    <property type="match status" value="1"/>
</dbReference>
<dbReference type="CDD" id="cd02808">
    <property type="entry name" value="GltS_FMN"/>
    <property type="match status" value="1"/>
</dbReference>
<evidence type="ECO:0000256" key="4">
    <source>
        <dbReference type="ARBA" id="ARBA00009716"/>
    </source>
</evidence>
<keyword evidence="14" id="KW-0314">Glutamate biosynthesis</keyword>
<evidence type="ECO:0000256" key="5">
    <source>
        <dbReference type="ARBA" id="ARBA00022605"/>
    </source>
</evidence>
<accession>A0A1F5YYH9</accession>
<dbReference type="InterPro" id="IPR002489">
    <property type="entry name" value="Glu_synth_asu_C"/>
</dbReference>
<dbReference type="EMBL" id="MFIX01000090">
    <property type="protein sequence ID" value="OGG05134.1"/>
    <property type="molecule type" value="Genomic_DNA"/>
</dbReference>
<gene>
    <name evidence="18" type="ORF">A3F83_08450</name>
</gene>
<evidence type="ECO:0000256" key="8">
    <source>
        <dbReference type="ARBA" id="ARBA00022723"/>
    </source>
</evidence>
<keyword evidence="8" id="KW-0479">Metal-binding</keyword>
<keyword evidence="6" id="KW-0285">Flavoprotein</keyword>
<dbReference type="FunFam" id="3.60.20.10:FF:000001">
    <property type="entry name" value="Glutamate synthase, large subunit"/>
    <property type="match status" value="1"/>
</dbReference>
<dbReference type="Pfam" id="PF00310">
    <property type="entry name" value="GATase_2"/>
    <property type="match status" value="1"/>
</dbReference>
<dbReference type="GO" id="GO:0051538">
    <property type="term" value="F:3 iron, 4 sulfur cluster binding"/>
    <property type="evidence" value="ECO:0007669"/>
    <property type="project" value="UniProtKB-KW"/>
</dbReference>
<evidence type="ECO:0000256" key="12">
    <source>
        <dbReference type="ARBA" id="ARBA00023004"/>
    </source>
</evidence>
<keyword evidence="11" id="KW-0560">Oxidoreductase</keyword>
<feature type="domain" description="Glutamine amidotransferase type-2" evidence="17">
    <location>
        <begin position="25"/>
        <end position="422"/>
    </location>
</feature>
<sequence length="1516" mass="166973">MKKKSKKRLSPAVTLYRPEFEHDSCGVGFVAQINGEASHAIIRQGIEVLENLTHRGAVADDPETGDGAGILIQVCDAFFRAHCAELGIKLPESGRYGVGMVFLPRKKEDRAFCEEVLEEAVAEAGQKLLGWREVPVNQKSLGKSARDSQPQIRQIFIEDTTADRAAFERKLLLIRKIAENRVRSSGKQEINGFHLPSLSSYTIIYKGLMLAHQVPLFFEDLSDPSLTSVLALVHQRYSTNTFPSWELAQPFRMLAHNGEINTLRGNINWTRAREATIQSELFGEDIGKLLPIITPGGSDSMALDNVAEMLTACGRSLPHSLMMLVPEAWGQKYQMSEDQRGFFEYHSILMEPWDGPAALSFTDGRIIGCCLDRNGLRPARYMVTKDNLFVLASEVGVLEFPPERIKCKGRVGPGQMIIVDILQKRIIFDPEIKAVISRLQPYRRWVHENKIELRGLFDCATPVRPVHETILQRQIAFGYTDEDLNILIRPMAESASEAVGSMGNDTPPAVLSDRPKLLFNYFKQLFAQVTNPAIDPIREQLVMSLMSYIGKEANLLKETPRNARLLKLSRPILTNDDLDKLKGSQSETFCTRTIPLLFQISEEVEGVRQALARCFSEAEKAVHEGCDLIILSDRGINKDQAAIPSILAVSAVHHHLIRSGLRTRIGLVIETGEAREVTHFAQLLGYGASAIIPYLAFETVADLVISEALKPGMTIQDAIDNYMKAVEKGLLKIFSKMGISTVRSYRGAQIFEAIGLERSLIEQYFPGTVSRIGGVGLEVIVRETLERHRMAFPERTNGGLMLPRAGEYQFRIRGEHHMWNPEAIFTLQQATQGGDFGLFRKFSAMADDNSQQLQSLRGLLRFKKGKKVPLEEVESAESIMKRFVSGAMSFGSISREAHETVAIVMNRIGGMSNSGEGGEDEARFTPYPNGDNPSSGIKQVASGRFGVTTNYLINAKDLQIKVAQGSKPGEGGQLPGHKVSDEIARVRHSVPGVSLISPPPHHDIYSIEDLAQLIFDLKNVNTRARVSVKLVSEIGVGTVAAGVAKARADVVVIAGDAGGTGASPLSSIKHAGVPWEIGLAETQQVLVMNNLRSRIRVQTDGQLKTGRDVVIAALLGAEEFGFATACLIVLGCVMMRKCHLNTCPAGVATQNPELRKRFLGKTEYLLNYFKFVAEEVRELMSELGFRRFEDMVGRVEHLDSVKAVEHWKASGVDLSPLLARLEVPEGGSLHNIARQPNILEGVLDYELIREAAPALERKEKVAITRHIRNVNRTIGSMLSGEVVRACGPRGLPPDTISIELTGSAGQSFGAFLAGGITLHLHGDANDYVGKGLSGGKIAIHPPEGSTFSPENNIIVGNVVLYGATSGQAYFNGCAGERFAIRNSGAFAVVEGVGDHGCEYMTGGVVVVLGPTGLNFAAGMSGGIAFVFDEHRQFDQRCNLDMVDLESLHHEEDIALLRRMIEQHIRFTGSPLGKRILDEWHDKIHQFVKVMPMEYRRALGQMIKEDAETKRVEVWNG</sequence>
<evidence type="ECO:0000256" key="2">
    <source>
        <dbReference type="ARBA" id="ARBA00001927"/>
    </source>
</evidence>
<dbReference type="PROSITE" id="PS51278">
    <property type="entry name" value="GATASE_TYPE_2"/>
    <property type="match status" value="1"/>
</dbReference>
<proteinExistence type="inferred from homology"/>
<protein>
    <submittedName>
        <fullName evidence="18">Glutamate synthase subunit alpha</fullName>
    </submittedName>
</protein>
<dbReference type="SUPFAM" id="SSF56235">
    <property type="entry name" value="N-terminal nucleophile aminohydrolases (Ntn hydrolases)"/>
    <property type="match status" value="1"/>
</dbReference>
<comment type="cofactor">
    <cofactor evidence="3">
        <name>FAD</name>
        <dbReference type="ChEBI" id="CHEBI:57692"/>
    </cofactor>
</comment>
<evidence type="ECO:0000256" key="6">
    <source>
        <dbReference type="ARBA" id="ARBA00022630"/>
    </source>
</evidence>
<evidence type="ECO:0000313" key="19">
    <source>
        <dbReference type="Proteomes" id="UP000179129"/>
    </source>
</evidence>
<dbReference type="PANTHER" id="PTHR11938:SF133">
    <property type="entry name" value="GLUTAMATE SYNTHASE (NADH)"/>
    <property type="match status" value="1"/>
</dbReference>
<evidence type="ECO:0000256" key="7">
    <source>
        <dbReference type="ARBA" id="ARBA00022643"/>
    </source>
</evidence>
<comment type="cofactor">
    <cofactor evidence="2">
        <name>[3Fe-4S] cluster</name>
        <dbReference type="ChEBI" id="CHEBI:21137"/>
    </cofactor>
</comment>
<dbReference type="Proteomes" id="UP000179129">
    <property type="component" value="Unassembled WGS sequence"/>
</dbReference>
<dbReference type="InterPro" id="IPR002932">
    <property type="entry name" value="Glu_synthdom"/>
</dbReference>
<organism evidence="18 19">
    <name type="scientific">Candidatus Glassbacteria bacterium RIFCSPLOWO2_12_FULL_58_11</name>
    <dbReference type="NCBI Taxonomy" id="1817867"/>
    <lineage>
        <taxon>Bacteria</taxon>
        <taxon>Candidatus Glassiibacteriota</taxon>
    </lineage>
</organism>
<dbReference type="GO" id="GO:0019676">
    <property type="term" value="P:ammonia assimilation cycle"/>
    <property type="evidence" value="ECO:0007669"/>
    <property type="project" value="TreeGrafter"/>
</dbReference>
<dbReference type="PANTHER" id="PTHR11938">
    <property type="entry name" value="FAD NADPH DEHYDROGENASE/OXIDOREDUCTASE"/>
    <property type="match status" value="1"/>
</dbReference>
<dbReference type="GO" id="GO:0006537">
    <property type="term" value="P:glutamate biosynthetic process"/>
    <property type="evidence" value="ECO:0007669"/>
    <property type="project" value="UniProtKB-KW"/>
</dbReference>
<comment type="similarity">
    <text evidence="4">Belongs to the glutamate synthase family.</text>
</comment>
<dbReference type="Gene3D" id="3.60.20.10">
    <property type="entry name" value="Glutamine Phosphoribosylpyrophosphate, subunit 1, domain 1"/>
    <property type="match status" value="1"/>
</dbReference>
<evidence type="ECO:0000256" key="10">
    <source>
        <dbReference type="ARBA" id="ARBA00022962"/>
    </source>
</evidence>
<evidence type="ECO:0000256" key="13">
    <source>
        <dbReference type="ARBA" id="ARBA00023014"/>
    </source>
</evidence>
<keyword evidence="12" id="KW-0408">Iron</keyword>
<comment type="caution">
    <text evidence="18">The sequence shown here is derived from an EMBL/GenBank/DDBJ whole genome shotgun (WGS) entry which is preliminary data.</text>
</comment>
<dbReference type="InterPro" id="IPR017932">
    <property type="entry name" value="GATase_2_dom"/>
</dbReference>
<keyword evidence="10" id="KW-0315">Glutamine amidotransferase</keyword>
<dbReference type="Gene3D" id="3.20.20.70">
    <property type="entry name" value="Aldolase class I"/>
    <property type="match status" value="2"/>
</dbReference>
<reference evidence="18 19" key="1">
    <citation type="journal article" date="2016" name="Nat. Commun.">
        <title>Thousands of microbial genomes shed light on interconnected biogeochemical processes in an aquifer system.</title>
        <authorList>
            <person name="Anantharaman K."/>
            <person name="Brown C.T."/>
            <person name="Hug L.A."/>
            <person name="Sharon I."/>
            <person name="Castelle C.J."/>
            <person name="Probst A.J."/>
            <person name="Thomas B.C."/>
            <person name="Singh A."/>
            <person name="Wilkins M.J."/>
            <person name="Karaoz U."/>
            <person name="Brodie E.L."/>
            <person name="Williams K.H."/>
            <person name="Hubbard S.S."/>
            <person name="Banfield J.F."/>
        </authorList>
    </citation>
    <scope>NUCLEOTIDE SEQUENCE [LARGE SCALE GENOMIC DNA]</scope>
</reference>
<keyword evidence="7" id="KW-0288">FMN</keyword>
<evidence type="ECO:0000256" key="11">
    <source>
        <dbReference type="ARBA" id="ARBA00023002"/>
    </source>
</evidence>
<comment type="pathway">
    <text evidence="16">Amino-acid biosynthesis.</text>
</comment>
<dbReference type="CDD" id="cd00713">
    <property type="entry name" value="GltS"/>
    <property type="match status" value="1"/>
</dbReference>
<keyword evidence="9" id="KW-0274">FAD</keyword>
<dbReference type="Pfam" id="PF01493">
    <property type="entry name" value="GXGXG"/>
    <property type="match status" value="1"/>
</dbReference>
<keyword evidence="5" id="KW-0028">Amino-acid biosynthesis</keyword>
<dbReference type="GO" id="GO:0015930">
    <property type="term" value="F:glutamate synthase activity"/>
    <property type="evidence" value="ECO:0007669"/>
    <property type="project" value="InterPro"/>
</dbReference>
<dbReference type="Pfam" id="PF01645">
    <property type="entry name" value="Glu_synthase"/>
    <property type="match status" value="1"/>
</dbReference>
<dbReference type="SUPFAM" id="SSF69336">
    <property type="entry name" value="Alpha subunit of glutamate synthase, C-terminal domain"/>
    <property type="match status" value="1"/>
</dbReference>
<evidence type="ECO:0000256" key="9">
    <source>
        <dbReference type="ARBA" id="ARBA00022827"/>
    </source>
</evidence>
<evidence type="ECO:0000256" key="16">
    <source>
        <dbReference type="ARBA" id="ARBA00029440"/>
    </source>
</evidence>
<dbReference type="CDD" id="cd00982">
    <property type="entry name" value="gltB_C"/>
    <property type="match status" value="1"/>
</dbReference>
<dbReference type="STRING" id="1817867.A3F83_08450"/>
<dbReference type="GO" id="GO:0046872">
    <property type="term" value="F:metal ion binding"/>
    <property type="evidence" value="ECO:0007669"/>
    <property type="project" value="UniProtKB-KW"/>
</dbReference>
<dbReference type="InterPro" id="IPR013785">
    <property type="entry name" value="Aldolase_TIM"/>
</dbReference>
<dbReference type="InterPro" id="IPR029055">
    <property type="entry name" value="Ntn_hydrolases_N"/>
</dbReference>
<evidence type="ECO:0000256" key="14">
    <source>
        <dbReference type="ARBA" id="ARBA00023164"/>
    </source>
</evidence>
<keyword evidence="15" id="KW-0003">3Fe-4S</keyword>
<dbReference type="InterPro" id="IPR050711">
    <property type="entry name" value="ET-N_metabolism_enzyme"/>
</dbReference>
<evidence type="ECO:0000256" key="1">
    <source>
        <dbReference type="ARBA" id="ARBA00001917"/>
    </source>
</evidence>
<keyword evidence="13" id="KW-0411">Iron-sulfur</keyword>
<evidence type="ECO:0000256" key="3">
    <source>
        <dbReference type="ARBA" id="ARBA00001974"/>
    </source>
</evidence>
<evidence type="ECO:0000259" key="17">
    <source>
        <dbReference type="PROSITE" id="PS51278"/>
    </source>
</evidence>
<dbReference type="InterPro" id="IPR036485">
    <property type="entry name" value="Glu_synth_asu_C_sf"/>
</dbReference>